<evidence type="ECO:0000256" key="8">
    <source>
        <dbReference type="SAM" id="SignalP"/>
    </source>
</evidence>
<dbReference type="InterPro" id="IPR036880">
    <property type="entry name" value="Kunitz_BPTI_sf"/>
</dbReference>
<accession>A0A0K8RI43</accession>
<evidence type="ECO:0000256" key="5">
    <source>
        <dbReference type="ARBA" id="ARBA00023157"/>
    </source>
</evidence>
<dbReference type="InterPro" id="IPR002223">
    <property type="entry name" value="Kunitz_BPTI"/>
</dbReference>
<dbReference type="SUPFAM" id="SSF57362">
    <property type="entry name" value="BPTI-like"/>
    <property type="match status" value="2"/>
</dbReference>
<keyword evidence="6" id="KW-0800">Toxin</keyword>
<keyword evidence="3" id="KW-0646">Protease inhibitor</keyword>
<protein>
    <submittedName>
        <fullName evidence="10">Putative salivary kunitz domain protein</fullName>
    </submittedName>
</protein>
<keyword evidence="5" id="KW-1015">Disulfide bond</keyword>
<evidence type="ECO:0000256" key="3">
    <source>
        <dbReference type="ARBA" id="ARBA00022690"/>
    </source>
</evidence>
<keyword evidence="4" id="KW-0722">Serine protease inhibitor</keyword>
<dbReference type="Pfam" id="PF00014">
    <property type="entry name" value="Kunitz_BPTI"/>
    <property type="match status" value="2"/>
</dbReference>
<sequence length="155" mass="17326">MRAVVCFLHMGVAWVAIGNADIIRLVEEQWVACVDSTSDLKCENSTGTHYYYNRTTGSCSIGLGSGCAGSSNHFENQSQCEEWCKYAPAPPCSLEKHPGLGRAYQEVWGFDVDEGNCTKFVYGNFGGNNNRFDSYEECNKTCPAKNIYRRETFNE</sequence>
<organism evidence="10">
    <name type="scientific">Ixodes ricinus</name>
    <name type="common">Common tick</name>
    <name type="synonym">Acarus ricinus</name>
    <dbReference type="NCBI Taxonomy" id="34613"/>
    <lineage>
        <taxon>Eukaryota</taxon>
        <taxon>Metazoa</taxon>
        <taxon>Ecdysozoa</taxon>
        <taxon>Arthropoda</taxon>
        <taxon>Chelicerata</taxon>
        <taxon>Arachnida</taxon>
        <taxon>Acari</taxon>
        <taxon>Parasitiformes</taxon>
        <taxon>Ixodida</taxon>
        <taxon>Ixodoidea</taxon>
        <taxon>Ixodidae</taxon>
        <taxon>Ixodinae</taxon>
        <taxon>Ixodes</taxon>
    </lineage>
</organism>
<reference evidence="10" key="1">
    <citation type="submission" date="2012-12" db="EMBL/GenBank/DDBJ databases">
        <title>Identification and characterization of a phenylalanine ammonia-lyase gene family in Isatis indigotica Fort.</title>
        <authorList>
            <person name="Liu Q."/>
            <person name="Chen J."/>
            <person name="Zhou X."/>
            <person name="Di P."/>
            <person name="Xiao Y."/>
            <person name="Xuan H."/>
            <person name="Zhang L."/>
            <person name="Chen W."/>
        </authorList>
    </citation>
    <scope>NUCLEOTIDE SEQUENCE</scope>
    <source>
        <tissue evidence="10">Salivary gland</tissue>
    </source>
</reference>
<dbReference type="Gene3D" id="4.10.410.10">
    <property type="entry name" value="Pancreatic trypsin inhibitor Kunitz domain"/>
    <property type="match status" value="2"/>
</dbReference>
<proteinExistence type="evidence at transcript level"/>
<dbReference type="CDD" id="cd00109">
    <property type="entry name" value="Kunitz-type"/>
    <property type="match status" value="1"/>
</dbReference>
<dbReference type="SMART" id="SM00131">
    <property type="entry name" value="KU"/>
    <property type="match status" value="2"/>
</dbReference>
<feature type="signal peptide" evidence="8">
    <location>
        <begin position="1"/>
        <end position="20"/>
    </location>
</feature>
<evidence type="ECO:0000256" key="6">
    <source>
        <dbReference type="ARBA" id="ARBA00023240"/>
    </source>
</evidence>
<evidence type="ECO:0000256" key="2">
    <source>
        <dbReference type="ARBA" id="ARBA00022525"/>
    </source>
</evidence>
<dbReference type="GO" id="GO:0005615">
    <property type="term" value="C:extracellular space"/>
    <property type="evidence" value="ECO:0007669"/>
    <property type="project" value="TreeGrafter"/>
</dbReference>
<evidence type="ECO:0000256" key="1">
    <source>
        <dbReference type="ARBA" id="ARBA00004613"/>
    </source>
</evidence>
<keyword evidence="6" id="KW-1199">Hemostasis impairing toxin</keyword>
<dbReference type="AlphaFoldDB" id="A0A0K8RI43"/>
<name>A0A0K8RI43_IXORI</name>
<dbReference type="PANTHER" id="PTHR10083">
    <property type="entry name" value="KUNITZ-TYPE PROTEASE INHIBITOR-RELATED"/>
    <property type="match status" value="1"/>
</dbReference>
<keyword evidence="8" id="KW-0732">Signal</keyword>
<feature type="domain" description="BPTI/Kunitz inhibitor" evidence="9">
    <location>
        <begin position="33"/>
        <end position="84"/>
    </location>
</feature>
<comment type="subcellular location">
    <subcellularLocation>
        <location evidence="1">Secreted</location>
    </subcellularLocation>
</comment>
<dbReference type="GO" id="GO:0004867">
    <property type="term" value="F:serine-type endopeptidase inhibitor activity"/>
    <property type="evidence" value="ECO:0007669"/>
    <property type="project" value="UniProtKB-KW"/>
</dbReference>
<dbReference type="InterPro" id="IPR050098">
    <property type="entry name" value="TFPI/VKTCI-like"/>
</dbReference>
<keyword evidence="7" id="KW-1203">Blood coagulation cascade inhibiting toxin</keyword>
<evidence type="ECO:0000313" key="10">
    <source>
        <dbReference type="EMBL" id="JAA70548.1"/>
    </source>
</evidence>
<dbReference type="PROSITE" id="PS50279">
    <property type="entry name" value="BPTI_KUNITZ_2"/>
    <property type="match status" value="2"/>
</dbReference>
<feature type="domain" description="BPTI/Kunitz inhibitor" evidence="9">
    <location>
        <begin position="92"/>
        <end position="142"/>
    </location>
</feature>
<dbReference type="PANTHER" id="PTHR10083:SF376">
    <property type="entry name" value="SERINE PEPTIDASE INHIBITOR, KUNITZ TYPE, 3"/>
    <property type="match status" value="1"/>
</dbReference>
<evidence type="ECO:0000256" key="7">
    <source>
        <dbReference type="ARBA" id="ARBA00034146"/>
    </source>
</evidence>
<keyword evidence="2" id="KW-0964">Secreted</keyword>
<dbReference type="EMBL" id="GADI01003260">
    <property type="protein sequence ID" value="JAA70548.1"/>
    <property type="molecule type" value="mRNA"/>
</dbReference>
<evidence type="ECO:0000259" key="9">
    <source>
        <dbReference type="PROSITE" id="PS50279"/>
    </source>
</evidence>
<feature type="chain" id="PRO_5005518347" evidence="8">
    <location>
        <begin position="21"/>
        <end position="155"/>
    </location>
</feature>
<evidence type="ECO:0000256" key="4">
    <source>
        <dbReference type="ARBA" id="ARBA00022900"/>
    </source>
</evidence>